<dbReference type="InterPro" id="IPR036291">
    <property type="entry name" value="NAD(P)-bd_dom_sf"/>
</dbReference>
<feature type="domain" description="Pyrroline-5-carboxylate reductase catalytic N-terminal" evidence="2">
    <location>
        <begin position="20"/>
        <end position="118"/>
    </location>
</feature>
<accession>A0A1H7Y604</accession>
<dbReference type="GO" id="GO:0016491">
    <property type="term" value="F:oxidoreductase activity"/>
    <property type="evidence" value="ECO:0007669"/>
    <property type="project" value="UniProtKB-KW"/>
</dbReference>
<dbReference type="EMBL" id="FOAF01000012">
    <property type="protein sequence ID" value="SEM41371.1"/>
    <property type="molecule type" value="Genomic_DNA"/>
</dbReference>
<gene>
    <name evidence="3" type="ORF">SAMN05661044_05115</name>
</gene>
<evidence type="ECO:0000256" key="1">
    <source>
        <dbReference type="ARBA" id="ARBA00023002"/>
    </source>
</evidence>
<dbReference type="AlphaFoldDB" id="A0A1H7Y604"/>
<sequence length="234" mass="25311">MGATFVVLNQRSNMMKTKQTIAIIGATGSMGTAIAKCLAQASYRLLLMGSDENKLQNLQDNIKQLNAAADADWLLCPIDASWEADIIILAVPYIAEKELAPKIAAVATGKIVISISNPITADFTGSLLPDHTSAGEELQQLLPHSKIIKTFNTTFAANFGQPVFAGNTADCFLAGNSDEALQQTAVLVEAVGFKPIITGDIKKSRTLENMQILLMQLGIKNHYNWRAGWKILHD</sequence>
<dbReference type="InterPro" id="IPR051267">
    <property type="entry name" value="STEAP_metalloreductase"/>
</dbReference>
<dbReference type="STRING" id="407022.SAMN05661044_05115"/>
<dbReference type="Pfam" id="PF03807">
    <property type="entry name" value="F420_oxidored"/>
    <property type="match status" value="1"/>
</dbReference>
<protein>
    <recommendedName>
        <fullName evidence="2">Pyrroline-5-carboxylate reductase catalytic N-terminal domain-containing protein</fullName>
    </recommendedName>
</protein>
<dbReference type="SUPFAM" id="SSF51735">
    <property type="entry name" value="NAD(P)-binding Rossmann-fold domains"/>
    <property type="match status" value="1"/>
</dbReference>
<dbReference type="PANTHER" id="PTHR14239:SF10">
    <property type="entry name" value="REDUCTASE"/>
    <property type="match status" value="1"/>
</dbReference>
<dbReference type="Proteomes" id="UP000199421">
    <property type="component" value="Unassembled WGS sequence"/>
</dbReference>
<reference evidence="4" key="1">
    <citation type="submission" date="2016-10" db="EMBL/GenBank/DDBJ databases">
        <authorList>
            <person name="Varghese N."/>
            <person name="Submissions S."/>
        </authorList>
    </citation>
    <scope>NUCLEOTIDE SEQUENCE [LARGE SCALE GENOMIC DNA]</scope>
    <source>
        <strain evidence="4">DSM 18733</strain>
    </source>
</reference>
<dbReference type="Gene3D" id="3.40.50.720">
    <property type="entry name" value="NAD(P)-binding Rossmann-like Domain"/>
    <property type="match status" value="1"/>
</dbReference>
<organism evidence="3 4">
    <name type="scientific">Olivibacter domesticus</name>
    <name type="common">Pseudosphingobacterium domesticum</name>
    <dbReference type="NCBI Taxonomy" id="407022"/>
    <lineage>
        <taxon>Bacteria</taxon>
        <taxon>Pseudomonadati</taxon>
        <taxon>Bacteroidota</taxon>
        <taxon>Sphingobacteriia</taxon>
        <taxon>Sphingobacteriales</taxon>
        <taxon>Sphingobacteriaceae</taxon>
        <taxon>Olivibacter</taxon>
    </lineage>
</organism>
<evidence type="ECO:0000313" key="3">
    <source>
        <dbReference type="EMBL" id="SEM41371.1"/>
    </source>
</evidence>
<dbReference type="InterPro" id="IPR028939">
    <property type="entry name" value="P5C_Rdtase_cat_N"/>
</dbReference>
<name>A0A1H7Y604_OLID1</name>
<evidence type="ECO:0000313" key="4">
    <source>
        <dbReference type="Proteomes" id="UP000199421"/>
    </source>
</evidence>
<keyword evidence="1" id="KW-0560">Oxidoreductase</keyword>
<evidence type="ECO:0000259" key="2">
    <source>
        <dbReference type="Pfam" id="PF03807"/>
    </source>
</evidence>
<dbReference type="PANTHER" id="PTHR14239">
    <property type="entry name" value="DUDULIN-RELATED"/>
    <property type="match status" value="1"/>
</dbReference>
<keyword evidence="4" id="KW-1185">Reference proteome</keyword>
<proteinExistence type="predicted"/>